<protein>
    <submittedName>
        <fullName evidence="1">Uncharacterized protein</fullName>
    </submittedName>
</protein>
<sequence length="142" mass="16571">MIENLRSWRHQRGDELSCETVVDYFSCCREITEIISSHYIGMFGGEDKIIQNDETFLIEEIPSRPGYRTNVHRCFGICTDNAKQYHDVEKIISSSCTHYTTNQNIAEFVATDDRTNIINDFEAQNKFLKRTIVFQKKTVALY</sequence>
<gene>
    <name evidence="1" type="ORF">V1478_005100</name>
</gene>
<accession>A0ABD2BD66</accession>
<dbReference type="AlphaFoldDB" id="A0ABD2BD66"/>
<evidence type="ECO:0000313" key="1">
    <source>
        <dbReference type="EMBL" id="KAL2730687.1"/>
    </source>
</evidence>
<name>A0ABD2BD66_VESSQ</name>
<reference evidence="1 2" key="1">
    <citation type="journal article" date="2024" name="Ann. Entomol. Soc. Am.">
        <title>Genomic analyses of the southern and eastern yellowjacket wasps (Hymenoptera: Vespidae) reveal evolutionary signatures of social life.</title>
        <authorList>
            <person name="Catto M.A."/>
            <person name="Caine P.B."/>
            <person name="Orr S.E."/>
            <person name="Hunt B.G."/>
            <person name="Goodisman M.A.D."/>
        </authorList>
    </citation>
    <scope>NUCLEOTIDE SEQUENCE [LARGE SCALE GENOMIC DNA]</scope>
    <source>
        <strain evidence="1">233</strain>
        <tissue evidence="1">Head and thorax</tissue>
    </source>
</reference>
<comment type="caution">
    <text evidence="1">The sequence shown here is derived from an EMBL/GenBank/DDBJ whole genome shotgun (WGS) entry which is preliminary data.</text>
</comment>
<keyword evidence="2" id="KW-1185">Reference proteome</keyword>
<dbReference type="Proteomes" id="UP001607302">
    <property type="component" value="Unassembled WGS sequence"/>
</dbReference>
<evidence type="ECO:0000313" key="2">
    <source>
        <dbReference type="Proteomes" id="UP001607302"/>
    </source>
</evidence>
<proteinExistence type="predicted"/>
<dbReference type="EMBL" id="JAUDFV010000110">
    <property type="protein sequence ID" value="KAL2730687.1"/>
    <property type="molecule type" value="Genomic_DNA"/>
</dbReference>
<organism evidence="1 2">
    <name type="scientific">Vespula squamosa</name>
    <name type="common">Southern yellow jacket</name>
    <name type="synonym">Wasp</name>
    <dbReference type="NCBI Taxonomy" id="30214"/>
    <lineage>
        <taxon>Eukaryota</taxon>
        <taxon>Metazoa</taxon>
        <taxon>Ecdysozoa</taxon>
        <taxon>Arthropoda</taxon>
        <taxon>Hexapoda</taxon>
        <taxon>Insecta</taxon>
        <taxon>Pterygota</taxon>
        <taxon>Neoptera</taxon>
        <taxon>Endopterygota</taxon>
        <taxon>Hymenoptera</taxon>
        <taxon>Apocrita</taxon>
        <taxon>Aculeata</taxon>
        <taxon>Vespoidea</taxon>
        <taxon>Vespidae</taxon>
        <taxon>Vespinae</taxon>
        <taxon>Vespula</taxon>
    </lineage>
</organism>